<dbReference type="GO" id="GO:1903898">
    <property type="term" value="P:negative regulation of PERK-mediated unfolded protein response"/>
    <property type="evidence" value="ECO:0007669"/>
    <property type="project" value="TreeGrafter"/>
</dbReference>
<feature type="active site" description="Phosphocysteine intermediate" evidence="8">
    <location>
        <position position="216"/>
    </location>
</feature>
<reference evidence="14" key="1">
    <citation type="journal article" date="2023" name="Science">
        <title>Genome structures resolve the early diversification of teleost fishes.</title>
        <authorList>
            <person name="Parey E."/>
            <person name="Louis A."/>
            <person name="Montfort J."/>
            <person name="Bouchez O."/>
            <person name="Roques C."/>
            <person name="Iampietro C."/>
            <person name="Lluch J."/>
            <person name="Castinel A."/>
            <person name="Donnadieu C."/>
            <person name="Desvignes T."/>
            <person name="Floi Bucao C."/>
            <person name="Jouanno E."/>
            <person name="Wen M."/>
            <person name="Mejri S."/>
            <person name="Dirks R."/>
            <person name="Jansen H."/>
            <person name="Henkel C."/>
            <person name="Chen W.J."/>
            <person name="Zahm M."/>
            <person name="Cabau C."/>
            <person name="Klopp C."/>
            <person name="Thompson A.W."/>
            <person name="Robinson-Rechavi M."/>
            <person name="Braasch I."/>
            <person name="Lecointre G."/>
            <person name="Bobe J."/>
            <person name="Postlethwait J.H."/>
            <person name="Berthelot C."/>
            <person name="Roest Crollius H."/>
            <person name="Guiguen Y."/>
        </authorList>
    </citation>
    <scope>NUCLEOTIDE SEQUENCE</scope>
    <source>
        <strain evidence="14">WJC10195</strain>
    </source>
</reference>
<dbReference type="SUPFAM" id="SSF52799">
    <property type="entry name" value="(Phosphotyrosine protein) phosphatases II"/>
    <property type="match status" value="1"/>
</dbReference>
<feature type="binding site" evidence="9">
    <location>
        <begin position="216"/>
        <end position="222"/>
    </location>
    <ligand>
        <name>substrate</name>
    </ligand>
</feature>
<evidence type="ECO:0000259" key="13">
    <source>
        <dbReference type="PROSITE" id="PS50056"/>
    </source>
</evidence>
<keyword evidence="4" id="KW-0597">Phosphoprotein</keyword>
<evidence type="ECO:0000256" key="2">
    <source>
        <dbReference type="ARBA" id="ARBA00009701"/>
    </source>
</evidence>
<evidence type="ECO:0000256" key="8">
    <source>
        <dbReference type="PIRSR" id="PIRSR000926-1"/>
    </source>
</evidence>
<dbReference type="Pfam" id="PF00102">
    <property type="entry name" value="Y_phosphatase"/>
    <property type="match status" value="1"/>
</dbReference>
<dbReference type="PANTHER" id="PTHR46047:SF2">
    <property type="entry name" value="TYROSINE-PROTEIN PHOSPHATASE NON-RECEPTOR TYPE 1"/>
    <property type="match status" value="1"/>
</dbReference>
<keyword evidence="6" id="KW-0904">Protein phosphatase</keyword>
<evidence type="ECO:0000256" key="10">
    <source>
        <dbReference type="SAM" id="MobiDB-lite"/>
    </source>
</evidence>
<dbReference type="GO" id="GO:0005783">
    <property type="term" value="C:endoplasmic reticulum"/>
    <property type="evidence" value="ECO:0007669"/>
    <property type="project" value="UniProtKB-SubCell"/>
</dbReference>
<keyword evidence="7 11" id="KW-0472">Membrane</keyword>
<dbReference type="InterPro" id="IPR029021">
    <property type="entry name" value="Prot-tyrosine_phosphatase-like"/>
</dbReference>
<comment type="subcellular location">
    <subcellularLocation>
        <location evidence="1">Endomembrane system</location>
    </subcellularLocation>
</comment>
<evidence type="ECO:0000256" key="3">
    <source>
        <dbReference type="ARBA" id="ARBA00013064"/>
    </source>
</evidence>
<gene>
    <name evidence="14" type="ORF">SKAU_G00157020</name>
</gene>
<keyword evidence="15" id="KW-1185">Reference proteome</keyword>
<feature type="binding site" evidence="9">
    <location>
        <position position="263"/>
    </location>
    <ligand>
        <name>substrate</name>
    </ligand>
</feature>
<dbReference type="PROSITE" id="PS50055">
    <property type="entry name" value="TYR_PHOSPHATASE_PTP"/>
    <property type="match status" value="1"/>
</dbReference>
<evidence type="ECO:0000256" key="7">
    <source>
        <dbReference type="ARBA" id="ARBA00023136"/>
    </source>
</evidence>
<comment type="similarity">
    <text evidence="2">Belongs to the protein-tyrosine phosphatase family. Non-receptor class 1 subfamily.</text>
</comment>
<dbReference type="PROSITE" id="PS50056">
    <property type="entry name" value="TYR_PHOSPHATASE_2"/>
    <property type="match status" value="1"/>
</dbReference>
<evidence type="ECO:0000259" key="12">
    <source>
        <dbReference type="PROSITE" id="PS50055"/>
    </source>
</evidence>
<accession>A0A9Q1IZI8</accession>
<evidence type="ECO:0000256" key="5">
    <source>
        <dbReference type="ARBA" id="ARBA00022801"/>
    </source>
</evidence>
<dbReference type="Gene3D" id="3.90.190.10">
    <property type="entry name" value="Protein tyrosine phosphatase superfamily"/>
    <property type="match status" value="1"/>
</dbReference>
<feature type="region of interest" description="Disordered" evidence="10">
    <location>
        <begin position="291"/>
        <end position="316"/>
    </location>
</feature>
<dbReference type="InterPro" id="IPR051985">
    <property type="entry name" value="NR_tyrosine_phosphatase"/>
</dbReference>
<dbReference type="SMART" id="SM00194">
    <property type="entry name" value="PTPc"/>
    <property type="match status" value="1"/>
</dbReference>
<keyword evidence="11" id="KW-0812">Transmembrane</keyword>
<comment type="caution">
    <text evidence="14">The sequence shown here is derived from an EMBL/GenBank/DDBJ whole genome shotgun (WGS) entry which is preliminary data.</text>
</comment>
<evidence type="ECO:0000256" key="6">
    <source>
        <dbReference type="ARBA" id="ARBA00022912"/>
    </source>
</evidence>
<sequence length="423" mass="47593">MSFGVEAEFRKYEEQHWNVFFQELGMLSSDLPFKHAKLPENKGRNRYREVSPFDHSRVRLQSGTNDYINASLVIMKEARRRYILTQGPLPSTCGHFWQMVWEQRSLGVVMLNRIIELGSVKCTQYWPPREIRELVFRDTGFKLTLIKEDEKANCTIRHLELENMKTQETRHVIHFHYTAWPDFGLPGTPTSFLSFILFVRVSGCLAESKGPTVVHCSAGIGRSGVFCLVDTCLQLMSIRKNPYSVRVRDVLLQMRKYRMDLVQTAQQLRFAYIAIIEGTKPILRSLSMQDSMNDSDEEDSPLMFTPTAPPTSLPRHIETGSEESCFYSGTEEEDYVTHEAGCSAGPSWRDVSSDPSAPVSWRRSGSALGLGLALRTAGDQAAAGPPQRRGDGASGPATSLLAGVYLCATLLLGAYICYRASFH</sequence>
<evidence type="ECO:0000256" key="11">
    <source>
        <dbReference type="SAM" id="Phobius"/>
    </source>
</evidence>
<dbReference type="PROSITE" id="PS00383">
    <property type="entry name" value="TYR_PHOSPHATASE_1"/>
    <property type="match status" value="1"/>
</dbReference>
<feature type="domain" description="Tyrosine specific protein phosphatases" evidence="13">
    <location>
        <begin position="190"/>
        <end position="269"/>
    </location>
</feature>
<dbReference type="GO" id="GO:0004726">
    <property type="term" value="F:non-membrane spanning protein tyrosine phosphatase activity"/>
    <property type="evidence" value="ECO:0007669"/>
    <property type="project" value="TreeGrafter"/>
</dbReference>
<dbReference type="Proteomes" id="UP001152622">
    <property type="component" value="Chromosome 5"/>
</dbReference>
<dbReference type="OrthoDB" id="9450131at2759"/>
<feature type="binding site" evidence="9">
    <location>
        <position position="182"/>
    </location>
    <ligand>
        <name>substrate</name>
    </ligand>
</feature>
<dbReference type="GO" id="GO:0005769">
    <property type="term" value="C:early endosome"/>
    <property type="evidence" value="ECO:0007669"/>
    <property type="project" value="TreeGrafter"/>
</dbReference>
<dbReference type="SMART" id="SM00404">
    <property type="entry name" value="PTPc_motif"/>
    <property type="match status" value="1"/>
</dbReference>
<protein>
    <recommendedName>
        <fullName evidence="3">protein-tyrosine-phosphatase</fullName>
        <ecNumber evidence="3">3.1.3.48</ecNumber>
    </recommendedName>
</protein>
<dbReference type="InterPro" id="IPR000242">
    <property type="entry name" value="PTP_cat"/>
</dbReference>
<dbReference type="InterPro" id="IPR003595">
    <property type="entry name" value="Tyr_Pase_cat"/>
</dbReference>
<evidence type="ECO:0000256" key="4">
    <source>
        <dbReference type="ARBA" id="ARBA00022553"/>
    </source>
</evidence>
<evidence type="ECO:0000313" key="15">
    <source>
        <dbReference type="Proteomes" id="UP001152622"/>
    </source>
</evidence>
<dbReference type="AlphaFoldDB" id="A0A9Q1IZI8"/>
<dbReference type="EMBL" id="JAINUF010000005">
    <property type="protein sequence ID" value="KAJ8359177.1"/>
    <property type="molecule type" value="Genomic_DNA"/>
</dbReference>
<dbReference type="InterPro" id="IPR016130">
    <property type="entry name" value="Tyr_Pase_AS"/>
</dbReference>
<keyword evidence="11" id="KW-1133">Transmembrane helix</keyword>
<dbReference type="GO" id="GO:0019901">
    <property type="term" value="F:protein kinase binding"/>
    <property type="evidence" value="ECO:0007669"/>
    <property type="project" value="TreeGrafter"/>
</dbReference>
<dbReference type="PRINTS" id="PR00700">
    <property type="entry name" value="PRTYPHPHTASE"/>
</dbReference>
<dbReference type="GO" id="GO:0070373">
    <property type="term" value="P:negative regulation of ERK1 and ERK2 cascade"/>
    <property type="evidence" value="ECO:0007669"/>
    <property type="project" value="TreeGrafter"/>
</dbReference>
<feature type="transmembrane region" description="Helical" evidence="11">
    <location>
        <begin position="397"/>
        <end position="418"/>
    </location>
</feature>
<proteinExistence type="inferred from homology"/>
<dbReference type="EC" id="3.1.3.48" evidence="3"/>
<evidence type="ECO:0000313" key="14">
    <source>
        <dbReference type="EMBL" id="KAJ8359177.1"/>
    </source>
</evidence>
<dbReference type="InterPro" id="IPR000387">
    <property type="entry name" value="Tyr_Pase_dom"/>
</dbReference>
<name>A0A9Q1IZI8_SYNKA</name>
<evidence type="ECO:0000256" key="1">
    <source>
        <dbReference type="ARBA" id="ARBA00004308"/>
    </source>
</evidence>
<evidence type="ECO:0000256" key="9">
    <source>
        <dbReference type="PIRSR" id="PIRSR000926-2"/>
    </source>
</evidence>
<feature type="domain" description="Tyrosine-protein phosphatase" evidence="12">
    <location>
        <begin position="5"/>
        <end position="278"/>
    </location>
</feature>
<organism evidence="14 15">
    <name type="scientific">Synaphobranchus kaupii</name>
    <name type="common">Kaup's arrowtooth eel</name>
    <dbReference type="NCBI Taxonomy" id="118154"/>
    <lineage>
        <taxon>Eukaryota</taxon>
        <taxon>Metazoa</taxon>
        <taxon>Chordata</taxon>
        <taxon>Craniata</taxon>
        <taxon>Vertebrata</taxon>
        <taxon>Euteleostomi</taxon>
        <taxon>Actinopterygii</taxon>
        <taxon>Neopterygii</taxon>
        <taxon>Teleostei</taxon>
        <taxon>Anguilliformes</taxon>
        <taxon>Synaphobranchidae</taxon>
        <taxon>Synaphobranchus</taxon>
    </lineage>
</organism>
<dbReference type="PANTHER" id="PTHR46047">
    <property type="entry name" value="TYROSINE-PROTEIN PHOSPHATASE NON-RECEPTOR TYPE 61F"/>
    <property type="match status" value="1"/>
</dbReference>
<keyword evidence="5" id="KW-0378">Hydrolase</keyword>